<dbReference type="GO" id="GO:0000380">
    <property type="term" value="P:alternative mRNA splicing, via spliceosome"/>
    <property type="evidence" value="ECO:0007669"/>
    <property type="project" value="TreeGrafter"/>
</dbReference>
<dbReference type="InterPro" id="IPR051974">
    <property type="entry name" value="PUF60_regulator"/>
</dbReference>
<sequence length="358" mass="39721">MGRGDEEWDERWDERWDDGDGEEWPVERIAGGGVEPYNGDREKGKAKKDRDRDKETERRDKDKDKDKEHRRGRSRDGDRDRRRRSRERRHHSASRSRSRSRDRRRKSRDRTRRHRRSRSRSRSRSRDRKRSKKDTSAVTTLPPVIGAAQLILNAHGAAKGQNTSAALLAAQQAQRSRVWVGNITYEVGEEHIRQAFESMCGPIKKIDMSNDPSTGHHRGYCFIEFFTPEAAQSALVTMSGYNLGGRGIKVGTPNGAPVPPPGSLVNPTLAALMAQQQAGELAKSLGISKPGGIPPTVVHIPKKGSAGVVNMPPLPPMPPPMPPMPPMPPTMPGYPDPAAAQAMAAQMLQTYAHLPAGP</sequence>
<feature type="compositionally biased region" description="Acidic residues" evidence="2">
    <location>
        <begin position="1"/>
        <end position="24"/>
    </location>
</feature>
<evidence type="ECO:0000259" key="3">
    <source>
        <dbReference type="PROSITE" id="PS50102"/>
    </source>
</evidence>
<dbReference type="InterPro" id="IPR000504">
    <property type="entry name" value="RRM_dom"/>
</dbReference>
<dbReference type="GO" id="GO:0000381">
    <property type="term" value="P:regulation of alternative mRNA splicing, via spliceosome"/>
    <property type="evidence" value="ECO:0007669"/>
    <property type="project" value="TreeGrafter"/>
</dbReference>
<dbReference type="GO" id="GO:0003723">
    <property type="term" value="F:RNA binding"/>
    <property type="evidence" value="ECO:0007669"/>
    <property type="project" value="UniProtKB-UniRule"/>
</dbReference>
<dbReference type="SUPFAM" id="SSF54928">
    <property type="entry name" value="RNA-binding domain, RBD"/>
    <property type="match status" value="1"/>
</dbReference>
<proteinExistence type="evidence at transcript level"/>
<feature type="compositionally biased region" description="Basic residues" evidence="2">
    <location>
        <begin position="81"/>
        <end position="132"/>
    </location>
</feature>
<gene>
    <name evidence="4" type="primary">PUF60B</name>
</gene>
<dbReference type="GO" id="GO:0071011">
    <property type="term" value="C:precatalytic spliceosome"/>
    <property type="evidence" value="ECO:0007669"/>
    <property type="project" value="TreeGrafter"/>
</dbReference>
<feature type="region of interest" description="Disordered" evidence="2">
    <location>
        <begin position="1"/>
        <end position="140"/>
    </location>
</feature>
<name>A0AA51UA91_EUGGR</name>
<protein>
    <submittedName>
        <fullName evidence="4">FUSE-binding protein-interacting repressor</fullName>
    </submittedName>
</protein>
<keyword evidence="1" id="KW-0694">RNA-binding</keyword>
<dbReference type="Pfam" id="PF00076">
    <property type="entry name" value="RRM_1"/>
    <property type="match status" value="1"/>
</dbReference>
<dbReference type="GO" id="GO:0006376">
    <property type="term" value="P:mRNA splice site recognition"/>
    <property type="evidence" value="ECO:0007669"/>
    <property type="project" value="TreeGrafter"/>
</dbReference>
<dbReference type="AlphaFoldDB" id="A0AA51UA91"/>
<dbReference type="InterPro" id="IPR035979">
    <property type="entry name" value="RBD_domain_sf"/>
</dbReference>
<dbReference type="PROSITE" id="PS50102">
    <property type="entry name" value="RRM"/>
    <property type="match status" value="1"/>
</dbReference>
<evidence type="ECO:0000313" key="4">
    <source>
        <dbReference type="EMBL" id="WMV69917.1"/>
    </source>
</evidence>
<organism evidence="4">
    <name type="scientific">Euglena gracilis</name>
    <dbReference type="NCBI Taxonomy" id="3039"/>
    <lineage>
        <taxon>Eukaryota</taxon>
        <taxon>Discoba</taxon>
        <taxon>Euglenozoa</taxon>
        <taxon>Euglenida</taxon>
        <taxon>Spirocuta</taxon>
        <taxon>Euglenophyceae</taxon>
        <taxon>Euglenales</taxon>
        <taxon>Euglenaceae</taxon>
        <taxon>Euglena</taxon>
    </lineage>
</organism>
<accession>A0AA51UA91</accession>
<reference evidence="4" key="1">
    <citation type="journal article" date="2023" name="Acta Biochim. Biophys. Sin.">
        <title>Transcriptomic and genomic identification of spliceosomal genes from Euglena gracilis.</title>
        <authorList>
            <person name="Gao P."/>
            <person name="Zhong Y."/>
            <person name="Sun C."/>
        </authorList>
    </citation>
    <scope>NUCLEOTIDE SEQUENCE</scope>
</reference>
<evidence type="ECO:0000256" key="1">
    <source>
        <dbReference type="PROSITE-ProRule" id="PRU00176"/>
    </source>
</evidence>
<evidence type="ECO:0000256" key="2">
    <source>
        <dbReference type="SAM" id="MobiDB-lite"/>
    </source>
</evidence>
<dbReference type="SMART" id="SM00360">
    <property type="entry name" value="RRM"/>
    <property type="match status" value="1"/>
</dbReference>
<dbReference type="InterPro" id="IPR012677">
    <property type="entry name" value="Nucleotide-bd_a/b_plait_sf"/>
</dbReference>
<feature type="domain" description="RRM" evidence="3">
    <location>
        <begin position="176"/>
        <end position="255"/>
    </location>
</feature>
<dbReference type="Gene3D" id="3.30.70.330">
    <property type="match status" value="1"/>
</dbReference>
<dbReference type="PANTHER" id="PTHR47330">
    <property type="entry name" value="POLY(U)-BINDING-SPLICING FACTOR PUF60-B-RELATED"/>
    <property type="match status" value="1"/>
</dbReference>
<dbReference type="EMBL" id="OQ397585">
    <property type="protein sequence ID" value="WMV69917.1"/>
    <property type="molecule type" value="mRNA"/>
</dbReference>
<dbReference type="GO" id="GO:0071013">
    <property type="term" value="C:catalytic step 2 spliceosome"/>
    <property type="evidence" value="ECO:0007669"/>
    <property type="project" value="TreeGrafter"/>
</dbReference>
<dbReference type="PANTHER" id="PTHR47330:SF1">
    <property type="entry name" value="POLY(U)-BINDING-SPLICING FACTOR PUF60"/>
    <property type="match status" value="1"/>
</dbReference>
<feature type="compositionally biased region" description="Basic and acidic residues" evidence="2">
    <location>
        <begin position="38"/>
        <end position="80"/>
    </location>
</feature>